<dbReference type="GO" id="GO:0032259">
    <property type="term" value="P:methylation"/>
    <property type="evidence" value="ECO:0007669"/>
    <property type="project" value="UniProtKB-KW"/>
</dbReference>
<evidence type="ECO:0000256" key="8">
    <source>
        <dbReference type="ARBA" id="ARBA00022989"/>
    </source>
</evidence>
<feature type="transmembrane region" description="Helical" evidence="10">
    <location>
        <begin position="216"/>
        <end position="244"/>
    </location>
</feature>
<name>A0A7J6T3H0_PEROL</name>
<keyword evidence="9 10" id="KW-0472">Membrane</keyword>
<dbReference type="Proteomes" id="UP000574390">
    <property type="component" value="Unassembled WGS sequence"/>
</dbReference>
<keyword evidence="5" id="KW-0808">Transferase</keyword>
<feature type="transmembrane region" description="Helical" evidence="10">
    <location>
        <begin position="12"/>
        <end position="35"/>
    </location>
</feature>
<protein>
    <recommendedName>
        <fullName evidence="3 10">Protein-S-isoprenylcysteine O-methyltransferase</fullName>
        <ecNumber evidence="3 10">2.1.1.100</ecNumber>
    </recommendedName>
</protein>
<comment type="subcellular location">
    <subcellularLocation>
        <location evidence="10">Endoplasmic reticulum membrane</location>
        <topology evidence="10">Multi-pass membrane protein</topology>
    </subcellularLocation>
    <subcellularLocation>
        <location evidence="1">Membrane</location>
        <topology evidence="1">Multi-pass membrane protein</topology>
    </subcellularLocation>
</comment>
<sequence length="265" mass="29582">MPKLKRKALELPLVAVLLAYWLAVPVGAGIAFLGIQQDQPTSYTIELVAFLTLAVLGLVIVDPDNKKPTVLGIASATLGTFFGTAVIFAAMGVNIPMQAFICALVTFHYGEFACNCCFQNRDSITYSTFLVNNSAAYTIALVAASAEYTLAGEDGSEYVRLLGVAVTIGGQLLRWAAFISAGANFTHRIRLQKKGDQQLITTGAYRLCRHPGYSGWFWWAVGTQLLLCNRLCLVLYTACAWWFFYERLRFEERTLEYFYKWNYVR</sequence>
<feature type="transmembrane region" description="Helical" evidence="10">
    <location>
        <begin position="97"/>
        <end position="118"/>
    </location>
</feature>
<evidence type="ECO:0000256" key="5">
    <source>
        <dbReference type="ARBA" id="ARBA00022679"/>
    </source>
</evidence>
<comment type="caution">
    <text evidence="11">The sequence shown here is derived from an EMBL/GenBank/DDBJ whole genome shotgun (WGS) entry which is preliminary data.</text>
</comment>
<dbReference type="PANTHER" id="PTHR12714">
    <property type="entry name" value="PROTEIN-S ISOPRENYLCYSTEINE O-METHYLTRANSFERASE"/>
    <property type="match status" value="1"/>
</dbReference>
<keyword evidence="6 10" id="KW-0949">S-adenosyl-L-methionine</keyword>
<dbReference type="EMBL" id="JABANM010010257">
    <property type="protein sequence ID" value="KAF4739645.1"/>
    <property type="molecule type" value="Genomic_DNA"/>
</dbReference>
<evidence type="ECO:0000256" key="3">
    <source>
        <dbReference type="ARBA" id="ARBA00012151"/>
    </source>
</evidence>
<dbReference type="GO" id="GO:0004671">
    <property type="term" value="F:protein C-terminal S-isoprenylcysteine carboxyl O-methyltransferase activity"/>
    <property type="evidence" value="ECO:0007669"/>
    <property type="project" value="UniProtKB-EC"/>
</dbReference>
<comment type="similarity">
    <text evidence="2 10">Belongs to the class VI-like SAM-binding methyltransferase superfamily. Isoprenylcysteine carboxyl methyltransferase family.</text>
</comment>
<dbReference type="PROSITE" id="PS51564">
    <property type="entry name" value="SAM_ICMT"/>
    <property type="match status" value="1"/>
</dbReference>
<evidence type="ECO:0000256" key="9">
    <source>
        <dbReference type="ARBA" id="ARBA00023136"/>
    </source>
</evidence>
<evidence type="ECO:0000256" key="1">
    <source>
        <dbReference type="ARBA" id="ARBA00004141"/>
    </source>
</evidence>
<evidence type="ECO:0000256" key="2">
    <source>
        <dbReference type="ARBA" id="ARBA00009140"/>
    </source>
</evidence>
<dbReference type="Pfam" id="PF04140">
    <property type="entry name" value="ICMT"/>
    <property type="match status" value="1"/>
</dbReference>
<keyword evidence="10" id="KW-0256">Endoplasmic reticulum</keyword>
<dbReference type="Gene3D" id="1.20.120.1630">
    <property type="match status" value="1"/>
</dbReference>
<reference evidence="11 12" key="1">
    <citation type="submission" date="2020-04" db="EMBL/GenBank/DDBJ databases">
        <title>Perkinsus olseni comparative genomics.</title>
        <authorList>
            <person name="Bogema D.R."/>
        </authorList>
    </citation>
    <scope>NUCLEOTIDE SEQUENCE [LARGE SCALE GENOMIC DNA]</scope>
    <source>
        <strain evidence="11">ATCC PRA-205</strain>
    </source>
</reference>
<dbReference type="GO" id="GO:0005789">
    <property type="term" value="C:endoplasmic reticulum membrane"/>
    <property type="evidence" value="ECO:0007669"/>
    <property type="project" value="UniProtKB-SubCell"/>
</dbReference>
<evidence type="ECO:0000256" key="6">
    <source>
        <dbReference type="ARBA" id="ARBA00022691"/>
    </source>
</evidence>
<accession>A0A7J6T3H0</accession>
<dbReference type="PANTHER" id="PTHR12714:SF9">
    <property type="entry name" value="PROTEIN-S-ISOPRENYLCYSTEINE O-METHYLTRANSFERASE"/>
    <property type="match status" value="1"/>
</dbReference>
<keyword evidence="7 10" id="KW-0812">Transmembrane</keyword>
<feature type="transmembrane region" description="Helical" evidence="10">
    <location>
        <begin position="70"/>
        <end position="91"/>
    </location>
</feature>
<comment type="catalytic activity">
    <reaction evidence="10">
        <text>[protein]-C-terminal S-[(2E,6E)-farnesyl]-L-cysteine + S-adenosyl-L-methionine = [protein]-C-terminal S-[(2E,6E)-farnesyl]-L-cysteine methyl ester + S-adenosyl-L-homocysteine</text>
        <dbReference type="Rhea" id="RHEA:21672"/>
        <dbReference type="Rhea" id="RHEA-COMP:12125"/>
        <dbReference type="Rhea" id="RHEA-COMP:12126"/>
        <dbReference type="ChEBI" id="CHEBI:57856"/>
        <dbReference type="ChEBI" id="CHEBI:59789"/>
        <dbReference type="ChEBI" id="CHEBI:90510"/>
        <dbReference type="ChEBI" id="CHEBI:90511"/>
        <dbReference type="EC" id="2.1.1.100"/>
    </reaction>
</comment>
<dbReference type="InterPro" id="IPR007269">
    <property type="entry name" value="ICMT_MeTrfase"/>
</dbReference>
<feature type="transmembrane region" description="Helical" evidence="10">
    <location>
        <begin position="41"/>
        <end position="61"/>
    </location>
</feature>
<evidence type="ECO:0000256" key="10">
    <source>
        <dbReference type="RuleBase" id="RU362022"/>
    </source>
</evidence>
<evidence type="ECO:0000256" key="7">
    <source>
        <dbReference type="ARBA" id="ARBA00022692"/>
    </source>
</evidence>
<evidence type="ECO:0000313" key="12">
    <source>
        <dbReference type="Proteomes" id="UP000574390"/>
    </source>
</evidence>
<keyword evidence="8 10" id="KW-1133">Transmembrane helix</keyword>
<dbReference type="InterPro" id="IPR025770">
    <property type="entry name" value="PPMT_MeTrfase"/>
</dbReference>
<dbReference type="EC" id="2.1.1.100" evidence="3 10"/>
<feature type="transmembrane region" description="Helical" evidence="10">
    <location>
        <begin position="130"/>
        <end position="150"/>
    </location>
</feature>
<dbReference type="AlphaFoldDB" id="A0A7J6T3H0"/>
<proteinExistence type="inferred from homology"/>
<evidence type="ECO:0000256" key="4">
    <source>
        <dbReference type="ARBA" id="ARBA00022603"/>
    </source>
</evidence>
<feature type="transmembrane region" description="Helical" evidence="10">
    <location>
        <begin position="162"/>
        <end position="185"/>
    </location>
</feature>
<gene>
    <name evidence="11" type="ORF">FOZ62_023435</name>
</gene>
<organism evidence="11 12">
    <name type="scientific">Perkinsus olseni</name>
    <name type="common">Perkinsus atlanticus</name>
    <dbReference type="NCBI Taxonomy" id="32597"/>
    <lineage>
        <taxon>Eukaryota</taxon>
        <taxon>Sar</taxon>
        <taxon>Alveolata</taxon>
        <taxon>Perkinsozoa</taxon>
        <taxon>Perkinsea</taxon>
        <taxon>Perkinsida</taxon>
        <taxon>Perkinsidae</taxon>
        <taxon>Perkinsus</taxon>
    </lineage>
</organism>
<evidence type="ECO:0000313" key="11">
    <source>
        <dbReference type="EMBL" id="KAF4739645.1"/>
    </source>
</evidence>
<keyword evidence="4 10" id="KW-0489">Methyltransferase</keyword>